<dbReference type="SMART" id="SM00086">
    <property type="entry name" value="PAC"/>
    <property type="match status" value="3"/>
</dbReference>
<keyword evidence="4" id="KW-0597">Phosphoprotein</keyword>
<dbReference type="SUPFAM" id="SSF55781">
    <property type="entry name" value="GAF domain-like"/>
    <property type="match status" value="1"/>
</dbReference>
<dbReference type="SMART" id="SM00091">
    <property type="entry name" value="PAS"/>
    <property type="match status" value="3"/>
</dbReference>
<dbReference type="InterPro" id="IPR013767">
    <property type="entry name" value="PAS_fold"/>
</dbReference>
<dbReference type="SUPFAM" id="SSF47384">
    <property type="entry name" value="Homodimeric domain of signal transducing histidine kinase"/>
    <property type="match status" value="1"/>
</dbReference>
<dbReference type="EMBL" id="VGIY01000084">
    <property type="protein sequence ID" value="MBM3317164.1"/>
    <property type="molecule type" value="Genomic_DNA"/>
</dbReference>
<dbReference type="SUPFAM" id="SSF55785">
    <property type="entry name" value="PYP-like sensor domain (PAS domain)"/>
    <property type="match status" value="3"/>
</dbReference>
<dbReference type="Pfam" id="PF02518">
    <property type="entry name" value="HATPase_c"/>
    <property type="match status" value="1"/>
</dbReference>
<evidence type="ECO:0000256" key="13">
    <source>
        <dbReference type="SAM" id="MobiDB-lite"/>
    </source>
</evidence>
<feature type="compositionally biased region" description="Basic and acidic residues" evidence="13">
    <location>
        <begin position="1"/>
        <end position="10"/>
    </location>
</feature>
<organism evidence="17 18">
    <name type="scientific">Eiseniibacteriota bacterium</name>
    <dbReference type="NCBI Taxonomy" id="2212470"/>
    <lineage>
        <taxon>Bacteria</taxon>
        <taxon>Candidatus Eiseniibacteriota</taxon>
    </lineage>
</organism>
<feature type="domain" description="Histidine kinase" evidence="14">
    <location>
        <begin position="592"/>
        <end position="812"/>
    </location>
</feature>
<reference evidence="17" key="1">
    <citation type="submission" date="2019-03" db="EMBL/GenBank/DDBJ databases">
        <title>Lake Tanganyika Metagenome-Assembled Genomes (MAGs).</title>
        <authorList>
            <person name="Tran P."/>
        </authorList>
    </citation>
    <scope>NUCLEOTIDE SEQUENCE</scope>
    <source>
        <strain evidence="17">M_DeepCast_400m_m2_100</strain>
    </source>
</reference>
<proteinExistence type="predicted"/>
<dbReference type="GO" id="GO:0016020">
    <property type="term" value="C:membrane"/>
    <property type="evidence" value="ECO:0007669"/>
    <property type="project" value="UniProtKB-SubCell"/>
</dbReference>
<evidence type="ECO:0000259" key="15">
    <source>
        <dbReference type="PROSITE" id="PS50112"/>
    </source>
</evidence>
<evidence type="ECO:0000256" key="4">
    <source>
        <dbReference type="ARBA" id="ARBA00022553"/>
    </source>
</evidence>
<gene>
    <name evidence="17" type="ORF">FJY75_04860</name>
</gene>
<evidence type="ECO:0000256" key="1">
    <source>
        <dbReference type="ARBA" id="ARBA00000085"/>
    </source>
</evidence>
<evidence type="ECO:0000256" key="10">
    <source>
        <dbReference type="ARBA" id="ARBA00023136"/>
    </source>
</evidence>
<keyword evidence="9" id="KW-0902">Two-component regulatory system</keyword>
<feature type="domain" description="PAC" evidence="16">
    <location>
        <begin position="524"/>
        <end position="574"/>
    </location>
</feature>
<dbReference type="InterPro" id="IPR035965">
    <property type="entry name" value="PAS-like_dom_sf"/>
</dbReference>
<dbReference type="Gene3D" id="3.30.450.40">
    <property type="match status" value="1"/>
</dbReference>
<evidence type="ECO:0000256" key="11">
    <source>
        <dbReference type="ARBA" id="ARBA00023306"/>
    </source>
</evidence>
<dbReference type="SMART" id="SM00065">
    <property type="entry name" value="GAF"/>
    <property type="match status" value="1"/>
</dbReference>
<comment type="catalytic activity">
    <reaction evidence="1">
        <text>ATP + protein L-histidine = ADP + protein N-phospho-L-histidine.</text>
        <dbReference type="EC" id="2.7.13.3"/>
    </reaction>
</comment>
<evidence type="ECO:0000256" key="8">
    <source>
        <dbReference type="ARBA" id="ARBA00022840"/>
    </source>
</evidence>
<feature type="domain" description="PAS" evidence="15">
    <location>
        <begin position="451"/>
        <end position="514"/>
    </location>
</feature>
<dbReference type="CDD" id="cd00082">
    <property type="entry name" value="HisKA"/>
    <property type="match status" value="1"/>
</dbReference>
<dbReference type="NCBIfam" id="TIGR00229">
    <property type="entry name" value="sensory_box"/>
    <property type="match status" value="3"/>
</dbReference>
<dbReference type="InterPro" id="IPR003594">
    <property type="entry name" value="HATPase_dom"/>
</dbReference>
<evidence type="ECO:0000259" key="16">
    <source>
        <dbReference type="PROSITE" id="PS50113"/>
    </source>
</evidence>
<protein>
    <recommendedName>
        <fullName evidence="3">histidine kinase</fullName>
        <ecNumber evidence="3">2.7.13.3</ecNumber>
    </recommendedName>
</protein>
<dbReference type="PRINTS" id="PR00344">
    <property type="entry name" value="BCTRLSENSOR"/>
</dbReference>
<dbReference type="Proteomes" id="UP000748308">
    <property type="component" value="Unassembled WGS sequence"/>
</dbReference>
<feature type="coiled-coil region" evidence="12">
    <location>
        <begin position="560"/>
        <end position="588"/>
    </location>
</feature>
<keyword evidence="6" id="KW-0547">Nucleotide-binding</keyword>
<evidence type="ECO:0000313" key="18">
    <source>
        <dbReference type="Proteomes" id="UP000748308"/>
    </source>
</evidence>
<feature type="region of interest" description="Disordered" evidence="13">
    <location>
        <begin position="1"/>
        <end position="20"/>
    </location>
</feature>
<dbReference type="FunFam" id="1.10.287.130:FF:000038">
    <property type="entry name" value="Sensory transduction histidine kinase"/>
    <property type="match status" value="1"/>
</dbReference>
<feature type="domain" description="PAS" evidence="15">
    <location>
        <begin position="201"/>
        <end position="273"/>
    </location>
</feature>
<dbReference type="InterPro" id="IPR000700">
    <property type="entry name" value="PAS-assoc_C"/>
</dbReference>
<dbReference type="InterPro" id="IPR013656">
    <property type="entry name" value="PAS_4"/>
</dbReference>
<evidence type="ECO:0000256" key="6">
    <source>
        <dbReference type="ARBA" id="ARBA00022741"/>
    </source>
</evidence>
<evidence type="ECO:0000256" key="2">
    <source>
        <dbReference type="ARBA" id="ARBA00004370"/>
    </source>
</evidence>
<dbReference type="InterPro" id="IPR005467">
    <property type="entry name" value="His_kinase_dom"/>
</dbReference>
<dbReference type="SMART" id="SM00388">
    <property type="entry name" value="HisKA"/>
    <property type="match status" value="1"/>
</dbReference>
<dbReference type="CDD" id="cd16922">
    <property type="entry name" value="HATPase_EvgS-ArcB-TorS-like"/>
    <property type="match status" value="1"/>
</dbReference>
<dbReference type="SMART" id="SM00387">
    <property type="entry name" value="HATPase_c"/>
    <property type="match status" value="1"/>
</dbReference>
<keyword evidence="10" id="KW-0472">Membrane</keyword>
<dbReference type="PROSITE" id="PS50113">
    <property type="entry name" value="PAC"/>
    <property type="match status" value="3"/>
</dbReference>
<evidence type="ECO:0000259" key="14">
    <source>
        <dbReference type="PROSITE" id="PS50109"/>
    </source>
</evidence>
<feature type="domain" description="PAC" evidence="16">
    <location>
        <begin position="400"/>
        <end position="450"/>
    </location>
</feature>
<dbReference type="SUPFAM" id="SSF55874">
    <property type="entry name" value="ATPase domain of HSP90 chaperone/DNA topoisomerase II/histidine kinase"/>
    <property type="match status" value="1"/>
</dbReference>
<keyword evidence="7" id="KW-0418">Kinase</keyword>
<name>A0A937X9Y1_UNCEI</name>
<keyword evidence="5" id="KW-0808">Transferase</keyword>
<sequence length="826" mass="91806">MASEAGRARPDPAPGAGKAPSLGMSGLLEAVVWGARDLLEARGLDDERIVDVLARIGRALLVHRISLFENRTDDQGQPVARVLARWDAGGAAEAAGEEVAVDWRTPDAAEWAEALVRGETLAGDARGAPESLRADLYRRRIEATLLLPVFAAQEWWGTMHLDDRAADRQWSETELNGLRVAAAVFGSAIQRLRTERSLRESREHFRQLYEHAAHGIFTYDRRLRVTQINRLACRLLGVAPKEVVGRHILQLGALHADDIEKARWAIGRALSGETFAVTLRMRLRDGAYALMETAVAPIHQDGEVVAVTNICRDVTEVERLLAALKESEEHYRTVVERIHDAITVHRGNRILYCNARAVDLTGYSREAFLRLSPADLFHPEDRPAIQDRLLRRAQGEMLADTFSARVLTRDGRTRYCELSSREMPYRGRPAVLTAVHDVTERRVIEDNLRESEEKYRLLIENSSEAIVIAQQGRLRFFNPRAQELSGYSAGELMSRAFLELVHPDDRDRVLPHLRARPPAAEPHRTYTCRLIDKQGRVRWIEANGVAYQWEGEPATLHFIRDVTERQLAEEQLRKAKAVAETADRAKSEFLANMSHEIRTPLNGIIGLSEMLEEGSAGAQREYAAVIHRSGEVLLSLVNSILDFSKIESGQIELEQTPFDPRAHLADVVGLFAMKAEQKGIALEPVVESGVPERVVGDPAWLRQILINLVGNAVKFTERGGATVRIALAHGSGERLTLRYEVADTGIGIPAERRDRLFQRFSQVDASTTRRYGGTGLGLAICRRLVEAMGGTIDLESEIGRGSRFFFTVELAADSEELAGGESAAAA</sequence>
<dbReference type="InterPro" id="IPR000014">
    <property type="entry name" value="PAS"/>
</dbReference>
<dbReference type="Gene3D" id="1.10.287.130">
    <property type="match status" value="1"/>
</dbReference>
<dbReference type="CDD" id="cd00130">
    <property type="entry name" value="PAS"/>
    <property type="match status" value="3"/>
</dbReference>
<dbReference type="Pfam" id="PF00512">
    <property type="entry name" value="HisKA"/>
    <property type="match status" value="1"/>
</dbReference>
<feature type="domain" description="PAS" evidence="15">
    <location>
        <begin position="327"/>
        <end position="396"/>
    </location>
</feature>
<evidence type="ECO:0000256" key="3">
    <source>
        <dbReference type="ARBA" id="ARBA00012438"/>
    </source>
</evidence>
<dbReference type="Pfam" id="PF00989">
    <property type="entry name" value="PAS"/>
    <property type="match status" value="2"/>
</dbReference>
<dbReference type="PANTHER" id="PTHR43047:SF64">
    <property type="entry name" value="HISTIDINE KINASE CONTAINING CHEY-HOMOLOGOUS RECEIVER DOMAIN AND PAS DOMAIN-RELATED"/>
    <property type="match status" value="1"/>
</dbReference>
<evidence type="ECO:0000256" key="9">
    <source>
        <dbReference type="ARBA" id="ARBA00023012"/>
    </source>
</evidence>
<evidence type="ECO:0000256" key="7">
    <source>
        <dbReference type="ARBA" id="ARBA00022777"/>
    </source>
</evidence>
<dbReference type="InterPro" id="IPR004358">
    <property type="entry name" value="Sig_transdc_His_kin-like_C"/>
</dbReference>
<evidence type="ECO:0000256" key="5">
    <source>
        <dbReference type="ARBA" id="ARBA00022679"/>
    </source>
</evidence>
<evidence type="ECO:0000256" key="12">
    <source>
        <dbReference type="SAM" id="Coils"/>
    </source>
</evidence>
<dbReference type="Gene3D" id="3.30.450.20">
    <property type="entry name" value="PAS domain"/>
    <property type="match status" value="3"/>
</dbReference>
<dbReference type="GO" id="GO:0006355">
    <property type="term" value="P:regulation of DNA-templated transcription"/>
    <property type="evidence" value="ECO:0007669"/>
    <property type="project" value="InterPro"/>
</dbReference>
<dbReference type="PROSITE" id="PS50112">
    <property type="entry name" value="PAS"/>
    <property type="match status" value="3"/>
</dbReference>
<dbReference type="InterPro" id="IPR036097">
    <property type="entry name" value="HisK_dim/P_sf"/>
</dbReference>
<evidence type="ECO:0000313" key="17">
    <source>
        <dbReference type="EMBL" id="MBM3317164.1"/>
    </source>
</evidence>
<dbReference type="InterPro" id="IPR036890">
    <property type="entry name" value="HATPase_C_sf"/>
</dbReference>
<dbReference type="GO" id="GO:0005524">
    <property type="term" value="F:ATP binding"/>
    <property type="evidence" value="ECO:0007669"/>
    <property type="project" value="UniProtKB-KW"/>
</dbReference>
<comment type="caution">
    <text evidence="17">The sequence shown here is derived from an EMBL/GenBank/DDBJ whole genome shotgun (WGS) entry which is preliminary data.</text>
</comment>
<keyword evidence="11" id="KW-0131">Cell cycle</keyword>
<feature type="domain" description="PAC" evidence="16">
    <location>
        <begin position="275"/>
        <end position="326"/>
    </location>
</feature>
<dbReference type="EC" id="2.7.13.3" evidence="3"/>
<dbReference type="Pfam" id="PF01590">
    <property type="entry name" value="GAF"/>
    <property type="match status" value="1"/>
</dbReference>
<dbReference type="PROSITE" id="PS50109">
    <property type="entry name" value="HIS_KIN"/>
    <property type="match status" value="1"/>
</dbReference>
<dbReference type="InterPro" id="IPR001610">
    <property type="entry name" value="PAC"/>
</dbReference>
<keyword evidence="12" id="KW-0175">Coiled coil</keyword>
<dbReference type="InterPro" id="IPR029016">
    <property type="entry name" value="GAF-like_dom_sf"/>
</dbReference>
<dbReference type="FunFam" id="3.30.565.10:FF:000010">
    <property type="entry name" value="Sensor histidine kinase RcsC"/>
    <property type="match status" value="1"/>
</dbReference>
<comment type="subcellular location">
    <subcellularLocation>
        <location evidence="2">Membrane</location>
    </subcellularLocation>
</comment>
<keyword evidence="8" id="KW-0067">ATP-binding</keyword>
<dbReference type="InterPro" id="IPR003661">
    <property type="entry name" value="HisK_dim/P_dom"/>
</dbReference>
<accession>A0A937X9Y1</accession>
<dbReference type="PANTHER" id="PTHR43047">
    <property type="entry name" value="TWO-COMPONENT HISTIDINE PROTEIN KINASE"/>
    <property type="match status" value="1"/>
</dbReference>
<dbReference type="Pfam" id="PF08448">
    <property type="entry name" value="PAS_4"/>
    <property type="match status" value="1"/>
</dbReference>
<dbReference type="AlphaFoldDB" id="A0A937X9Y1"/>
<dbReference type="GO" id="GO:0000155">
    <property type="term" value="F:phosphorelay sensor kinase activity"/>
    <property type="evidence" value="ECO:0007669"/>
    <property type="project" value="InterPro"/>
</dbReference>
<dbReference type="Gene3D" id="3.30.565.10">
    <property type="entry name" value="Histidine kinase-like ATPase, C-terminal domain"/>
    <property type="match status" value="1"/>
</dbReference>
<dbReference type="InterPro" id="IPR003018">
    <property type="entry name" value="GAF"/>
</dbReference>